<keyword evidence="11 16" id="KW-1133">Transmembrane helix</keyword>
<dbReference type="Proteomes" id="UP000510869">
    <property type="component" value="Chromosome"/>
</dbReference>
<organism evidence="18 19">
    <name type="scientific">Natrinema zhouii</name>
    <dbReference type="NCBI Taxonomy" id="1710539"/>
    <lineage>
        <taxon>Archaea</taxon>
        <taxon>Methanobacteriati</taxon>
        <taxon>Methanobacteriota</taxon>
        <taxon>Stenosarchaea group</taxon>
        <taxon>Halobacteria</taxon>
        <taxon>Halobacteriales</taxon>
        <taxon>Natrialbaceae</taxon>
        <taxon>Natrinema</taxon>
    </lineage>
</organism>
<dbReference type="InterPro" id="IPR027256">
    <property type="entry name" value="P-typ_ATPase_IB"/>
</dbReference>
<dbReference type="PROSITE" id="PS01229">
    <property type="entry name" value="COF_2"/>
    <property type="match status" value="1"/>
</dbReference>
<feature type="transmembrane region" description="Helical" evidence="16">
    <location>
        <begin position="121"/>
        <end position="145"/>
    </location>
</feature>
<dbReference type="GO" id="GO:0016887">
    <property type="term" value="F:ATP hydrolysis activity"/>
    <property type="evidence" value="ECO:0007669"/>
    <property type="project" value="InterPro"/>
</dbReference>
<dbReference type="Pfam" id="PF00702">
    <property type="entry name" value="Hydrolase"/>
    <property type="match status" value="1"/>
</dbReference>
<evidence type="ECO:0000256" key="10">
    <source>
        <dbReference type="ARBA" id="ARBA00022967"/>
    </source>
</evidence>
<dbReference type="InterPro" id="IPR001757">
    <property type="entry name" value="P_typ_ATPase"/>
</dbReference>
<feature type="region of interest" description="Disordered" evidence="15">
    <location>
        <begin position="85"/>
        <end position="109"/>
    </location>
</feature>
<dbReference type="PRINTS" id="PR00941">
    <property type="entry name" value="CDATPASE"/>
</dbReference>
<gene>
    <name evidence="18" type="ORF">HYG81_14915</name>
</gene>
<feature type="transmembrane region" description="Helical" evidence="16">
    <location>
        <begin position="187"/>
        <end position="215"/>
    </location>
</feature>
<dbReference type="PANTHER" id="PTHR48085:SF5">
    <property type="entry name" value="CADMIUM_ZINC-TRANSPORTING ATPASE HMA4-RELATED"/>
    <property type="match status" value="1"/>
</dbReference>
<dbReference type="InterPro" id="IPR023298">
    <property type="entry name" value="ATPase_P-typ_TM_dom_sf"/>
</dbReference>
<dbReference type="SUPFAM" id="SSF81653">
    <property type="entry name" value="Calcium ATPase, transduction domain A"/>
    <property type="match status" value="1"/>
</dbReference>
<dbReference type="Gene3D" id="2.70.150.10">
    <property type="entry name" value="Calcium-transporting ATPase, cytoplasmic transduction domain A"/>
    <property type="match status" value="1"/>
</dbReference>
<keyword evidence="13" id="KW-0406">Ion transport</keyword>
<dbReference type="Gene3D" id="3.30.70.100">
    <property type="match status" value="1"/>
</dbReference>
<dbReference type="SUPFAM" id="SSF81665">
    <property type="entry name" value="Calcium ATPase, transmembrane domain M"/>
    <property type="match status" value="1"/>
</dbReference>
<evidence type="ECO:0000256" key="8">
    <source>
        <dbReference type="ARBA" id="ARBA00022796"/>
    </source>
</evidence>
<dbReference type="InterPro" id="IPR023214">
    <property type="entry name" value="HAD_sf"/>
</dbReference>
<reference evidence="18 19" key="1">
    <citation type="submission" date="2020-07" db="EMBL/GenBank/DDBJ databases">
        <title>Natrinema (YPL30) sp. nov. and Haloterrigena xxxxxx (YPL8) sp. nov., isolated from a salt mine.</title>
        <authorList>
            <person name="Cui H."/>
        </authorList>
    </citation>
    <scope>NUCLEOTIDE SEQUENCE [LARGE SCALE GENOMIC DNA]</scope>
    <source>
        <strain evidence="18 19">YPL13</strain>
    </source>
</reference>
<keyword evidence="9" id="KW-0067">ATP-binding</keyword>
<dbReference type="NCBIfam" id="TIGR01494">
    <property type="entry name" value="ATPase_P-type"/>
    <property type="match status" value="2"/>
</dbReference>
<evidence type="ECO:0000256" key="2">
    <source>
        <dbReference type="ARBA" id="ARBA00006024"/>
    </source>
</evidence>
<feature type="transmembrane region" description="Helical" evidence="16">
    <location>
        <begin position="397"/>
        <end position="415"/>
    </location>
</feature>
<feature type="transmembrane region" description="Helical" evidence="16">
    <location>
        <begin position="748"/>
        <end position="775"/>
    </location>
</feature>
<dbReference type="SUPFAM" id="SSF56784">
    <property type="entry name" value="HAD-like"/>
    <property type="match status" value="1"/>
</dbReference>
<evidence type="ECO:0000256" key="11">
    <source>
        <dbReference type="ARBA" id="ARBA00022989"/>
    </source>
</evidence>
<dbReference type="AlphaFoldDB" id="A0A7D6GTT9"/>
<dbReference type="KEGG" id="nay:HYG81_14915"/>
<comment type="subcellular location">
    <subcellularLocation>
        <location evidence="1">Endomembrane system</location>
        <topology evidence="1">Multi-pass membrane protein</topology>
    </subcellularLocation>
</comment>
<dbReference type="InterPro" id="IPR018303">
    <property type="entry name" value="ATPase_P-typ_P_site"/>
</dbReference>
<dbReference type="FunFam" id="3.40.50.1000:FF:000144">
    <property type="entry name" value="copper-transporting ATPase 1 isoform X2"/>
    <property type="match status" value="1"/>
</dbReference>
<dbReference type="SFLD" id="SFLDF00027">
    <property type="entry name" value="p-type_atpase"/>
    <property type="match status" value="1"/>
</dbReference>
<dbReference type="SUPFAM" id="SSF55008">
    <property type="entry name" value="HMA, heavy metal-associated domain"/>
    <property type="match status" value="1"/>
</dbReference>
<dbReference type="PANTHER" id="PTHR48085">
    <property type="entry name" value="CADMIUM/ZINC-TRANSPORTING ATPASE HMA2-RELATED"/>
    <property type="match status" value="1"/>
</dbReference>
<dbReference type="Gene3D" id="3.40.1110.10">
    <property type="entry name" value="Calcium-transporting ATPase, cytoplasmic domain N"/>
    <property type="match status" value="1"/>
</dbReference>
<dbReference type="OrthoDB" id="8588at2157"/>
<evidence type="ECO:0000256" key="5">
    <source>
        <dbReference type="ARBA" id="ARBA00022692"/>
    </source>
</evidence>
<evidence type="ECO:0000259" key="17">
    <source>
        <dbReference type="PROSITE" id="PS50846"/>
    </source>
</evidence>
<feature type="transmembrane region" description="Helical" evidence="16">
    <location>
        <begin position="355"/>
        <end position="376"/>
    </location>
</feature>
<dbReference type="PROSITE" id="PS00154">
    <property type="entry name" value="ATPASE_E1_E2"/>
    <property type="match status" value="1"/>
</dbReference>
<dbReference type="CDD" id="cd00371">
    <property type="entry name" value="HMA"/>
    <property type="match status" value="1"/>
</dbReference>
<sequence length="803" mass="82835">MTDEPDAARVTEGGGQRRELTARLAVPEMDCPSCAGKVDKSLGCVDGVVDADLNPTTGTASVTYDPDRASEADVVAAIEGAGYEVVGGTDGDDETNESEPGGVDVAPPSEVWTSPRAKKTWLGAVFVALGLAFEFLLTGGNVAVASVLEYPLHVADLLFLGAVAVSGVPVVRSGYYSATNRSLDIDLLMGTAIIAATGIGYFVEAATLAVLFSIAELLEDYAMDRARDSLRELMELSPDEATVRRDGEEVTVDAEDVAVGETVVVRPGDKIPLDGTVAEGESAVDESPITGESVPVDKSAGDEVYAGAINEEGYLEVEVTSSAGDSTLSRIIELVQGAQAEQTETEQFVDRFAGYYTPVVVVLAILTAAVPPLVIADPVTAGVAGYELAFTGDWGTWFVRGLTLLVIACPCAFVISTPVSVVSGITSAAKNGVLIKGGNYLEAMGEVDAVALDKTGTLTKGELAVTDVVPVGETDEATLLRRAAGLERRSEHPIAAAILARAEEAGVGDFPEPTEFESLTGKGIRGMIDVSGEAGGSSDSSDGGETYYAGKPALFEELGFDLSRTRAATDGGAISADTPESDGVFAEETLAALEAEGKTVVLVGTETELLGAIAIADEVRPASKRAVEHLRELGVERVVMLTGDNEGTARAIAEQVGVDEYRAELLPDEKVAAVEELQSASGNVAMVGDGINDAPALATAEVGIAMGAAGTDTALETADIALMGDDIGKLPYLYELSHTANGVIRQNIWASLGVKALLALGVPLGLVSVALAVVVGDMGMSLGVTGNAMRLANVEPETSPDLE</sequence>
<dbReference type="InterPro" id="IPR036163">
    <property type="entry name" value="HMA_dom_sf"/>
</dbReference>
<dbReference type="PROSITE" id="PS50846">
    <property type="entry name" value="HMA_2"/>
    <property type="match status" value="1"/>
</dbReference>
<keyword evidence="5 16" id="KW-0812">Transmembrane</keyword>
<dbReference type="InterPro" id="IPR008250">
    <property type="entry name" value="ATPase_P-typ_transduc_dom_A_sf"/>
</dbReference>
<keyword evidence="4" id="KW-0813">Transport</keyword>
<dbReference type="InterPro" id="IPR051014">
    <property type="entry name" value="Cation_Transport_ATPase_IB"/>
</dbReference>
<dbReference type="NCBIfam" id="TIGR01525">
    <property type="entry name" value="ATPase-IB_hvy"/>
    <property type="match status" value="1"/>
</dbReference>
<dbReference type="EMBL" id="CP059154">
    <property type="protein sequence ID" value="QLK25364.1"/>
    <property type="molecule type" value="Genomic_DNA"/>
</dbReference>
<dbReference type="GO" id="GO:0005524">
    <property type="term" value="F:ATP binding"/>
    <property type="evidence" value="ECO:0007669"/>
    <property type="project" value="UniProtKB-KW"/>
</dbReference>
<name>A0A7D6GTT9_9EURY</name>
<evidence type="ECO:0000256" key="9">
    <source>
        <dbReference type="ARBA" id="ARBA00022840"/>
    </source>
</evidence>
<dbReference type="InterPro" id="IPR023299">
    <property type="entry name" value="ATPase_P-typ_cyto_dom_N"/>
</dbReference>
<evidence type="ECO:0000256" key="16">
    <source>
        <dbReference type="SAM" id="Phobius"/>
    </source>
</evidence>
<dbReference type="GO" id="GO:0046872">
    <property type="term" value="F:metal ion binding"/>
    <property type="evidence" value="ECO:0007669"/>
    <property type="project" value="UniProtKB-KW"/>
</dbReference>
<keyword evidence="19" id="KW-1185">Reference proteome</keyword>
<dbReference type="SFLD" id="SFLDG00002">
    <property type="entry name" value="C1.7:_P-type_atpase_like"/>
    <property type="match status" value="1"/>
</dbReference>
<dbReference type="RefSeq" id="WP_180840553.1">
    <property type="nucleotide sequence ID" value="NZ_CP059154.1"/>
</dbReference>
<evidence type="ECO:0000256" key="7">
    <source>
        <dbReference type="ARBA" id="ARBA00022741"/>
    </source>
</evidence>
<dbReference type="InterPro" id="IPR036412">
    <property type="entry name" value="HAD-like_sf"/>
</dbReference>
<dbReference type="EC" id="7.2.2.8" evidence="3"/>
<dbReference type="Pfam" id="PF00122">
    <property type="entry name" value="E1-E2_ATPase"/>
    <property type="match status" value="1"/>
</dbReference>
<keyword evidence="6" id="KW-0479">Metal-binding</keyword>
<dbReference type="InterPro" id="IPR044492">
    <property type="entry name" value="P_typ_ATPase_HD_dom"/>
</dbReference>
<evidence type="ECO:0000256" key="1">
    <source>
        <dbReference type="ARBA" id="ARBA00004127"/>
    </source>
</evidence>
<accession>A0A7D6GTT9</accession>
<evidence type="ECO:0000256" key="4">
    <source>
        <dbReference type="ARBA" id="ARBA00022448"/>
    </source>
</evidence>
<keyword evidence="14 16" id="KW-0472">Membrane</keyword>
<dbReference type="InterPro" id="IPR059000">
    <property type="entry name" value="ATPase_P-type_domA"/>
</dbReference>
<comment type="similarity">
    <text evidence="2">Belongs to the cation transport ATPase (P-type) (TC 3.A.3) family. Type IB subfamily.</text>
</comment>
<evidence type="ECO:0000256" key="3">
    <source>
        <dbReference type="ARBA" id="ARBA00012517"/>
    </source>
</evidence>
<dbReference type="Pfam" id="PF00403">
    <property type="entry name" value="HMA"/>
    <property type="match status" value="1"/>
</dbReference>
<dbReference type="GO" id="GO:0012505">
    <property type="term" value="C:endomembrane system"/>
    <property type="evidence" value="ECO:0007669"/>
    <property type="project" value="UniProtKB-SubCell"/>
</dbReference>
<evidence type="ECO:0000256" key="14">
    <source>
        <dbReference type="ARBA" id="ARBA00023136"/>
    </source>
</evidence>
<evidence type="ECO:0000256" key="6">
    <source>
        <dbReference type="ARBA" id="ARBA00022723"/>
    </source>
</evidence>
<dbReference type="InterPro" id="IPR006121">
    <property type="entry name" value="HMA_dom"/>
</dbReference>
<dbReference type="FunFam" id="2.70.150.10:FF:000002">
    <property type="entry name" value="Copper-transporting ATPase 1, putative"/>
    <property type="match status" value="1"/>
</dbReference>
<dbReference type="SFLD" id="SFLDS00003">
    <property type="entry name" value="Haloacid_Dehalogenase"/>
    <property type="match status" value="1"/>
</dbReference>
<evidence type="ECO:0000313" key="18">
    <source>
        <dbReference type="EMBL" id="QLK25364.1"/>
    </source>
</evidence>
<feature type="domain" description="HMA" evidence="17">
    <location>
        <begin position="20"/>
        <end position="86"/>
    </location>
</feature>
<keyword evidence="12" id="KW-0186">Copper</keyword>
<keyword evidence="7" id="KW-0547">Nucleotide-binding</keyword>
<dbReference type="GO" id="GO:0016020">
    <property type="term" value="C:membrane"/>
    <property type="evidence" value="ECO:0007669"/>
    <property type="project" value="InterPro"/>
</dbReference>
<dbReference type="SUPFAM" id="SSF81660">
    <property type="entry name" value="Metal cation-transporting ATPase, ATP-binding domain N"/>
    <property type="match status" value="1"/>
</dbReference>
<evidence type="ECO:0000256" key="15">
    <source>
        <dbReference type="SAM" id="MobiDB-lite"/>
    </source>
</evidence>
<dbReference type="Gene3D" id="3.40.50.1000">
    <property type="entry name" value="HAD superfamily/HAD-like"/>
    <property type="match status" value="1"/>
</dbReference>
<protein>
    <recommendedName>
        <fullName evidence="3">P-type Cu(+) transporter</fullName>
        <ecNumber evidence="3">7.2.2.8</ecNumber>
    </recommendedName>
</protein>
<proteinExistence type="inferred from homology"/>
<evidence type="ECO:0000256" key="12">
    <source>
        <dbReference type="ARBA" id="ARBA00023008"/>
    </source>
</evidence>
<evidence type="ECO:0000313" key="19">
    <source>
        <dbReference type="Proteomes" id="UP000510869"/>
    </source>
</evidence>
<evidence type="ECO:0000256" key="13">
    <source>
        <dbReference type="ARBA" id="ARBA00023065"/>
    </source>
</evidence>
<keyword evidence="8" id="KW-0187">Copper transport</keyword>
<dbReference type="GO" id="GO:0140581">
    <property type="term" value="F:P-type monovalent copper transporter activity"/>
    <property type="evidence" value="ECO:0007669"/>
    <property type="project" value="UniProtKB-EC"/>
</dbReference>
<dbReference type="GeneID" id="56144522"/>
<dbReference type="PRINTS" id="PR00119">
    <property type="entry name" value="CATATPASE"/>
</dbReference>
<keyword evidence="10" id="KW-1278">Translocase</keyword>